<keyword evidence="3" id="KW-1185">Reference proteome</keyword>
<gene>
    <name evidence="2" type="ORF">PCANC_28442</name>
</gene>
<organism evidence="2 3">
    <name type="scientific">Puccinia coronata f. sp. avenae</name>
    <dbReference type="NCBI Taxonomy" id="200324"/>
    <lineage>
        <taxon>Eukaryota</taxon>
        <taxon>Fungi</taxon>
        <taxon>Dikarya</taxon>
        <taxon>Basidiomycota</taxon>
        <taxon>Pucciniomycotina</taxon>
        <taxon>Pucciniomycetes</taxon>
        <taxon>Pucciniales</taxon>
        <taxon>Pucciniaceae</taxon>
        <taxon>Puccinia</taxon>
    </lineage>
</organism>
<dbReference type="OrthoDB" id="8945866at2759"/>
<sequence length="389" mass="42006">MSGEPPQNSNPDPPKPSFSGMAQPTAHVSDFSSHPTLKTGTIEHLKPPGPDSNYSEWSWLQARQLGYLLRHRQNHPPGQHLLSPKIQYRCAGPVVCSPSSSPGHLHRGGSPPKQTHLVGLFDMPSNIIVRCYIGQACPTWDWTILSDAISNKPTGWKNNDLLGELFAEQANDLLGKELAKKVNDLLAQRRPACIELGEQSNDKPFAQQANDLLGEEVAEQVNDLLMTKSRPACPELGEQANDLLAKIFAEQANDLLGEIFAEQANGLLAKIGSMTCQLFAEKVIDQLSELFTEQVVGLLGKYLARQATASRSVACLASSEQAGLLTCLASSEQADLLFASRSSACSATSSPSRSFDLLAKSWSMTFSASSEQVIGLLSEDLAEQATGLL</sequence>
<evidence type="ECO:0000313" key="3">
    <source>
        <dbReference type="Proteomes" id="UP000235388"/>
    </source>
</evidence>
<protein>
    <submittedName>
        <fullName evidence="2">Uncharacterized protein</fullName>
    </submittedName>
</protein>
<feature type="compositionally biased region" description="Polar residues" evidence="1">
    <location>
        <begin position="30"/>
        <end position="39"/>
    </location>
</feature>
<evidence type="ECO:0000256" key="1">
    <source>
        <dbReference type="SAM" id="MobiDB-lite"/>
    </source>
</evidence>
<accession>A0A2N5RV66</accession>
<dbReference type="Proteomes" id="UP000235388">
    <property type="component" value="Unassembled WGS sequence"/>
</dbReference>
<name>A0A2N5RV66_9BASI</name>
<evidence type="ECO:0000313" key="2">
    <source>
        <dbReference type="EMBL" id="PLW04870.1"/>
    </source>
</evidence>
<reference evidence="2 3" key="1">
    <citation type="submission" date="2017-11" db="EMBL/GenBank/DDBJ databases">
        <title>De novo assembly and phasing of dikaryotic genomes from two isolates of Puccinia coronata f. sp. avenae, the causal agent of oat crown rust.</title>
        <authorList>
            <person name="Miller M.E."/>
            <person name="Zhang Y."/>
            <person name="Omidvar V."/>
            <person name="Sperschneider J."/>
            <person name="Schwessinger B."/>
            <person name="Raley C."/>
            <person name="Palmer J.M."/>
            <person name="Garnica D."/>
            <person name="Upadhyaya N."/>
            <person name="Rathjen J."/>
            <person name="Taylor J.M."/>
            <person name="Park R.F."/>
            <person name="Dodds P.N."/>
            <person name="Hirsch C.D."/>
            <person name="Kianian S.F."/>
            <person name="Figueroa M."/>
        </authorList>
    </citation>
    <scope>NUCLEOTIDE SEQUENCE [LARGE SCALE GENOMIC DNA]</scope>
    <source>
        <strain evidence="2">12NC29</strain>
    </source>
</reference>
<feature type="region of interest" description="Disordered" evidence="1">
    <location>
        <begin position="1"/>
        <end position="49"/>
    </location>
</feature>
<dbReference type="AlphaFoldDB" id="A0A2N5RV66"/>
<proteinExistence type="predicted"/>
<feature type="compositionally biased region" description="Low complexity" evidence="1">
    <location>
        <begin position="1"/>
        <end position="10"/>
    </location>
</feature>
<dbReference type="EMBL" id="PGCJ01001540">
    <property type="protein sequence ID" value="PLW04870.1"/>
    <property type="molecule type" value="Genomic_DNA"/>
</dbReference>
<comment type="caution">
    <text evidence="2">The sequence shown here is derived from an EMBL/GenBank/DDBJ whole genome shotgun (WGS) entry which is preliminary data.</text>
</comment>